<reference evidence="2 3" key="1">
    <citation type="submission" date="2019-01" db="EMBL/GenBank/DDBJ databases">
        <title>Ktedonosporobacter rubrisoli SCAWS-G2.</title>
        <authorList>
            <person name="Huang Y."/>
            <person name="Yan B."/>
        </authorList>
    </citation>
    <scope>NUCLEOTIDE SEQUENCE [LARGE SCALE GENOMIC DNA]</scope>
    <source>
        <strain evidence="2 3">SCAWS-G2</strain>
    </source>
</reference>
<evidence type="ECO:0000259" key="1">
    <source>
        <dbReference type="PROSITE" id="PS51819"/>
    </source>
</evidence>
<evidence type="ECO:0000313" key="3">
    <source>
        <dbReference type="Proteomes" id="UP000290365"/>
    </source>
</evidence>
<dbReference type="InterPro" id="IPR037523">
    <property type="entry name" value="VOC_core"/>
</dbReference>
<proteinExistence type="predicted"/>
<organism evidence="2 3">
    <name type="scientific">Ktedonosporobacter rubrisoli</name>
    <dbReference type="NCBI Taxonomy" id="2509675"/>
    <lineage>
        <taxon>Bacteria</taxon>
        <taxon>Bacillati</taxon>
        <taxon>Chloroflexota</taxon>
        <taxon>Ktedonobacteria</taxon>
        <taxon>Ktedonobacterales</taxon>
        <taxon>Ktedonosporobacteraceae</taxon>
        <taxon>Ktedonosporobacter</taxon>
    </lineage>
</organism>
<dbReference type="Gene3D" id="3.30.720.110">
    <property type="match status" value="1"/>
</dbReference>
<name>A0A4P6JLI6_KTERU</name>
<dbReference type="EMBL" id="CP035758">
    <property type="protein sequence ID" value="QBD75890.1"/>
    <property type="molecule type" value="Genomic_DNA"/>
</dbReference>
<sequence length="131" mass="14655">MSAKNSYMRYGYCAVRPYLYGRLDLPDFLKQTFGAEEIERTATGKQGFHVEMKLEDSIMELEIGDECAHTTQGSTYVYVESVDATYQRALQAGATSLAEPQDKPYGERNAGFKDASGNTWWIGTYIGSHSN</sequence>
<dbReference type="KEGG" id="kbs:EPA93_07660"/>
<dbReference type="PROSITE" id="PS51819">
    <property type="entry name" value="VOC"/>
    <property type="match status" value="1"/>
</dbReference>
<evidence type="ECO:0000313" key="2">
    <source>
        <dbReference type="EMBL" id="QBD75890.1"/>
    </source>
</evidence>
<gene>
    <name evidence="2" type="ORF">EPA93_07660</name>
</gene>
<dbReference type="Proteomes" id="UP000290365">
    <property type="component" value="Chromosome"/>
</dbReference>
<dbReference type="PANTHER" id="PTHR34109">
    <property type="entry name" value="BNAUNNG04460D PROTEIN-RELATED"/>
    <property type="match status" value="1"/>
</dbReference>
<dbReference type="InterPro" id="IPR004360">
    <property type="entry name" value="Glyas_Fos-R_dOase_dom"/>
</dbReference>
<dbReference type="OrthoDB" id="163687at2"/>
<dbReference type="RefSeq" id="WP_129886487.1">
    <property type="nucleotide sequence ID" value="NZ_CP035758.1"/>
</dbReference>
<keyword evidence="3" id="KW-1185">Reference proteome</keyword>
<dbReference type="SUPFAM" id="SSF54593">
    <property type="entry name" value="Glyoxalase/Bleomycin resistance protein/Dihydroxybiphenyl dioxygenase"/>
    <property type="match status" value="1"/>
</dbReference>
<dbReference type="AlphaFoldDB" id="A0A4P6JLI6"/>
<feature type="domain" description="VOC" evidence="1">
    <location>
        <begin position="9"/>
        <end position="125"/>
    </location>
</feature>
<dbReference type="InterPro" id="IPR029068">
    <property type="entry name" value="Glyas_Bleomycin-R_OHBP_Dase"/>
</dbReference>
<accession>A0A4P6JLI6</accession>
<protein>
    <submittedName>
        <fullName evidence="2">VOC family protein</fullName>
    </submittedName>
</protein>
<dbReference type="Pfam" id="PF00903">
    <property type="entry name" value="Glyoxalase"/>
    <property type="match status" value="1"/>
</dbReference>
<dbReference type="PANTHER" id="PTHR34109:SF1">
    <property type="entry name" value="VOC DOMAIN-CONTAINING PROTEIN"/>
    <property type="match status" value="1"/>
</dbReference>